<dbReference type="Proteomes" id="UP001207918">
    <property type="component" value="Unassembled WGS sequence"/>
</dbReference>
<protein>
    <submittedName>
        <fullName evidence="3">Lactonase family protein</fullName>
    </submittedName>
</protein>
<dbReference type="SUPFAM" id="SSF51004">
    <property type="entry name" value="C-terminal (heme d1) domain of cytochrome cd1-nitrite reductase"/>
    <property type="match status" value="1"/>
</dbReference>
<dbReference type="InterPro" id="IPR015943">
    <property type="entry name" value="WD40/YVTN_repeat-like_dom_sf"/>
</dbReference>
<evidence type="ECO:0000256" key="2">
    <source>
        <dbReference type="ARBA" id="ARBA00022526"/>
    </source>
</evidence>
<proteinExistence type="inferred from homology"/>
<dbReference type="PANTHER" id="PTHR30344:SF1">
    <property type="entry name" value="6-PHOSPHOGLUCONOLACTONASE"/>
    <property type="match status" value="1"/>
</dbReference>
<dbReference type="EMBL" id="JAGGJA010000011">
    <property type="protein sequence ID" value="MCW9708272.1"/>
    <property type="molecule type" value="Genomic_DNA"/>
</dbReference>
<keyword evidence="2" id="KW-0119">Carbohydrate metabolism</keyword>
<dbReference type="Pfam" id="PF10282">
    <property type="entry name" value="Lactonase"/>
    <property type="match status" value="1"/>
</dbReference>
<reference evidence="3 4" key="1">
    <citation type="submission" date="2021-03" db="EMBL/GenBank/DDBJ databases">
        <title>Aliifodinibius sp. nov., a new bacterium isolated from saline soil.</title>
        <authorList>
            <person name="Galisteo C."/>
            <person name="De La Haba R."/>
            <person name="Sanchez-Porro C."/>
            <person name="Ventosa A."/>
        </authorList>
    </citation>
    <scope>NUCLEOTIDE SEQUENCE [LARGE SCALE GENOMIC DNA]</scope>
    <source>
        <strain evidence="3 4">1BSP15-2V2</strain>
    </source>
</reference>
<comment type="caution">
    <text evidence="3">The sequence shown here is derived from an EMBL/GenBank/DDBJ whole genome shotgun (WGS) entry which is preliminary data.</text>
</comment>
<sequence>MPSCADEPGDSDNSEFYLFVGTYTAESSEGIYVYKFDAETGETEYVSEATGHSNPSYLAISPNQEYVYAVSEGGAEKAGVSAFSFDKDNGSLTFLNRQSSGGAGPCYVSVDATGKAVFAGNYSGGSLAMLPVQNDGSLAEAKNIIQHSGSSVNESRQNSSHVHCTYVSPDNKRLFVADLGTDTVTGYAFEEGEVVLDSTASSTFETTPGAGPRHLTFHPNGEYAYLVNELNGTVDAFKYEDGALNQIQNISTLPEGYDGAISGADIHVSPDGEFLYASNREDLNNIVIYAIDQDNGELSRVGQHASGGVHPRNFMIDPTGRYLLVANRNTDNIVVFKRNQETGMLTDTGRELEVSMPVCLKMMPVK</sequence>
<evidence type="ECO:0000313" key="3">
    <source>
        <dbReference type="EMBL" id="MCW9708272.1"/>
    </source>
</evidence>
<name>A0ABT3PQY5_9BACT</name>
<gene>
    <name evidence="3" type="ORF">J6I44_15505</name>
</gene>
<dbReference type="InterPro" id="IPR050282">
    <property type="entry name" value="Cycloisomerase_2"/>
</dbReference>
<dbReference type="InterPro" id="IPR019405">
    <property type="entry name" value="Lactonase_7-beta_prop"/>
</dbReference>
<keyword evidence="4" id="KW-1185">Reference proteome</keyword>
<organism evidence="3 4">
    <name type="scientific">Fodinibius salsisoli</name>
    <dbReference type="NCBI Taxonomy" id="2820877"/>
    <lineage>
        <taxon>Bacteria</taxon>
        <taxon>Pseudomonadati</taxon>
        <taxon>Balneolota</taxon>
        <taxon>Balneolia</taxon>
        <taxon>Balneolales</taxon>
        <taxon>Balneolaceae</taxon>
        <taxon>Fodinibius</taxon>
    </lineage>
</organism>
<dbReference type="InterPro" id="IPR011048">
    <property type="entry name" value="Haem_d1_sf"/>
</dbReference>
<dbReference type="PANTHER" id="PTHR30344">
    <property type="entry name" value="6-PHOSPHOGLUCONOLACTONASE-RELATED"/>
    <property type="match status" value="1"/>
</dbReference>
<evidence type="ECO:0000313" key="4">
    <source>
        <dbReference type="Proteomes" id="UP001207918"/>
    </source>
</evidence>
<accession>A0ABT3PQY5</accession>
<comment type="similarity">
    <text evidence="1">Belongs to the cycloisomerase 2 family.</text>
</comment>
<dbReference type="Gene3D" id="2.130.10.10">
    <property type="entry name" value="YVTN repeat-like/Quinoprotein amine dehydrogenase"/>
    <property type="match status" value="1"/>
</dbReference>
<keyword evidence="2" id="KW-0313">Glucose metabolism</keyword>
<evidence type="ECO:0000256" key="1">
    <source>
        <dbReference type="ARBA" id="ARBA00005564"/>
    </source>
</evidence>